<dbReference type="Pfam" id="PF00069">
    <property type="entry name" value="Pkinase"/>
    <property type="match status" value="1"/>
</dbReference>
<dbReference type="AlphaFoldDB" id="A0A8H5G3Q0"/>
<dbReference type="EMBL" id="JAACJO010000005">
    <property type="protein sequence ID" value="KAF5357748.1"/>
    <property type="molecule type" value="Genomic_DNA"/>
</dbReference>
<dbReference type="GO" id="GO:0005525">
    <property type="term" value="F:GTP binding"/>
    <property type="evidence" value="ECO:0007669"/>
    <property type="project" value="InterPro"/>
</dbReference>
<dbReference type="InterPro" id="IPR001245">
    <property type="entry name" value="Ser-Thr/Tyr_kinase_cat_dom"/>
</dbReference>
<dbReference type="GO" id="GO:0005524">
    <property type="term" value="F:ATP binding"/>
    <property type="evidence" value="ECO:0007669"/>
    <property type="project" value="InterPro"/>
</dbReference>
<organism evidence="4 5">
    <name type="scientific">Leucocoprinus leucothites</name>
    <dbReference type="NCBI Taxonomy" id="201217"/>
    <lineage>
        <taxon>Eukaryota</taxon>
        <taxon>Fungi</taxon>
        <taxon>Dikarya</taxon>
        <taxon>Basidiomycota</taxon>
        <taxon>Agaricomycotina</taxon>
        <taxon>Agaricomycetes</taxon>
        <taxon>Agaricomycetidae</taxon>
        <taxon>Agaricales</taxon>
        <taxon>Agaricineae</taxon>
        <taxon>Agaricaceae</taxon>
        <taxon>Leucocoprinus</taxon>
    </lineage>
</organism>
<feature type="domain" description="Protein kinase" evidence="3">
    <location>
        <begin position="836"/>
        <end position="1102"/>
    </location>
</feature>
<dbReference type="InterPro" id="IPR006073">
    <property type="entry name" value="GTP-bd"/>
</dbReference>
<dbReference type="InterPro" id="IPR000719">
    <property type="entry name" value="Prot_kinase_dom"/>
</dbReference>
<dbReference type="SUPFAM" id="SSF56112">
    <property type="entry name" value="Protein kinase-like (PK-like)"/>
    <property type="match status" value="2"/>
</dbReference>
<evidence type="ECO:0000313" key="4">
    <source>
        <dbReference type="EMBL" id="KAF5357748.1"/>
    </source>
</evidence>
<proteinExistence type="inferred from homology"/>
<feature type="region of interest" description="Disordered" evidence="2">
    <location>
        <begin position="673"/>
        <end position="735"/>
    </location>
</feature>
<dbReference type="Gene3D" id="3.40.50.300">
    <property type="entry name" value="P-loop containing nucleotide triphosphate hydrolases"/>
    <property type="match status" value="1"/>
</dbReference>
<dbReference type="Pfam" id="PF01926">
    <property type="entry name" value="MMR_HSR1"/>
    <property type="match status" value="1"/>
</dbReference>
<keyword evidence="5" id="KW-1185">Reference proteome</keyword>
<accession>A0A8H5G3Q0</accession>
<name>A0A8H5G3Q0_9AGAR</name>
<dbReference type="OrthoDB" id="2683818at2759"/>
<dbReference type="GO" id="GO:0004674">
    <property type="term" value="F:protein serine/threonine kinase activity"/>
    <property type="evidence" value="ECO:0007669"/>
    <property type="project" value="TreeGrafter"/>
</dbReference>
<dbReference type="InterPro" id="IPR051681">
    <property type="entry name" value="Ser/Thr_Kinases-Pseudokinases"/>
</dbReference>
<dbReference type="InterPro" id="IPR011009">
    <property type="entry name" value="Kinase-like_dom_sf"/>
</dbReference>
<dbReference type="Proteomes" id="UP000559027">
    <property type="component" value="Unassembled WGS sequence"/>
</dbReference>
<comment type="caution">
    <text evidence="4">The sequence shown here is derived from an EMBL/GenBank/DDBJ whole genome shotgun (WGS) entry which is preliminary data.</text>
</comment>
<evidence type="ECO:0000256" key="1">
    <source>
        <dbReference type="ARBA" id="ARBA00008171"/>
    </source>
</evidence>
<feature type="domain" description="Protein kinase" evidence="3">
    <location>
        <begin position="356"/>
        <end position="621"/>
    </location>
</feature>
<comment type="similarity">
    <text evidence="1">Belongs to the protein kinase superfamily. TKL Ser/Thr protein kinase family. ROCO subfamily.</text>
</comment>
<dbReference type="Pfam" id="PF07714">
    <property type="entry name" value="PK_Tyr_Ser-Thr"/>
    <property type="match status" value="1"/>
</dbReference>
<evidence type="ECO:0000313" key="5">
    <source>
        <dbReference type="Proteomes" id="UP000559027"/>
    </source>
</evidence>
<dbReference type="PROSITE" id="PS50011">
    <property type="entry name" value="PROTEIN_KINASE_DOM"/>
    <property type="match status" value="2"/>
</dbReference>
<dbReference type="Gene3D" id="1.10.510.10">
    <property type="entry name" value="Transferase(Phosphotransferase) domain 1"/>
    <property type="match status" value="2"/>
</dbReference>
<feature type="compositionally biased region" description="Polar residues" evidence="2">
    <location>
        <begin position="723"/>
        <end position="735"/>
    </location>
</feature>
<reference evidence="4 5" key="1">
    <citation type="journal article" date="2020" name="ISME J.">
        <title>Uncovering the hidden diversity of litter-decomposition mechanisms in mushroom-forming fungi.</title>
        <authorList>
            <person name="Floudas D."/>
            <person name="Bentzer J."/>
            <person name="Ahren D."/>
            <person name="Johansson T."/>
            <person name="Persson P."/>
            <person name="Tunlid A."/>
        </authorList>
    </citation>
    <scope>NUCLEOTIDE SEQUENCE [LARGE SCALE GENOMIC DNA]</scope>
    <source>
        <strain evidence="4 5">CBS 146.42</strain>
    </source>
</reference>
<evidence type="ECO:0000259" key="3">
    <source>
        <dbReference type="PROSITE" id="PS50011"/>
    </source>
</evidence>
<gene>
    <name evidence="4" type="ORF">D9756_001174</name>
</gene>
<protein>
    <recommendedName>
        <fullName evidence="3">Protein kinase domain-containing protein</fullName>
    </recommendedName>
</protein>
<dbReference type="PANTHER" id="PTHR44329">
    <property type="entry name" value="SERINE/THREONINE-PROTEIN KINASE TNNI3K-RELATED"/>
    <property type="match status" value="1"/>
</dbReference>
<sequence>MLLDNGRTSAFLDQSSFYTLSSTNKDIIIVFLGGAGSGKSSFIDLLTRESGRQDGAPTNTIKATRIPFPGDRERNIVLVDTPGFGFDTDHSASEILEMIRSWLKTAYQKTEAMVGGLVYLHPITDNTTDLNAVAPYRSLETFTRLCKGGLTQVLLVTSMWKGVLVETGRAREHHLMNVLWKELIAEGASVDRLENETWDDAWDILVPLVVKHLLGPHPGRSTSKLISFFKRFLSSLFNTTLKFPKYNTTSSGPYATKLLSESDAAGIQSKLEQRIPREQCLSLSQRLIQDPVKRSLFTDLQNVEAQNMVDFLFKVVLEDDGDLELRQRNIFLHTLSRLAKSAQVYPKCLQLPGVNCDLGEPVNSGGFGIIYRGELQKKTVCIKTIIVERNARRQAKNAKRLRVQVKELVLWSRLSHQNILPFCGAFLSTESAPKICVVLPWMSNGDLDDYLTEHPEEPRVRFALDIACGLDYLHALDIKNVLVSHEKRAMLTDFGVAHILTTAATTLETSTLRWTAPELVRDGGPNRPTKESDIWAFGTLCLEIFARVEPYQEYDNTATMQAQVLSLIIRGRSPEKPHFASTHFIELTESQKEEVYKLIWERCWELDPKNRPTSNHIKIFIRSLNIPDRRALIESDSDGLKEVVRRIRYKSVINYGQVYKTLLRIEQSSAVIPGDKPSQFPGSQNRDPEPGDGVGQDSQRHHAPDSLSTAPRPRTLDNDHIVTGSQPRPINNLAPNLTLPPKKFSWHVGSASKRSPRASECLTLALGLVQRKAGFYLLSELWGDEAQHLVDFLNNVLEEENDLDHRERKYILNLLSKIVKSAQVYPQSFELSSIKCYFNEPIFVGSFGDIYEGELGGKVVCLKVPRLYSRSERQTLIKMYMKELVLQSSISHPAVLPLCGIYSSDGTSFTRICLVSPWMENGDLQHYLAAFPKTNPLPLISDIISGLEHLHTSGIVHSNLKATNVLVSGSHRAMLTDFGVSYVAMTTVETTQRMGGTARWMAPELILAYGLMLPTTKSDIWGFGCVCHEILAHKVPYHDLVHDIAVIRAIFDGIKPSNNREYCAELAEDTVENIWRIMGWAWSRHPTERPTATHIKASLVALNLMDYSDPNPDPDIAALMQEVKRARNTSELDYDNVSETLLHVKSALEPAHGVSEEVA</sequence>
<dbReference type="PANTHER" id="PTHR44329:SF214">
    <property type="entry name" value="PROTEIN KINASE DOMAIN-CONTAINING PROTEIN"/>
    <property type="match status" value="1"/>
</dbReference>
<dbReference type="InterPro" id="IPR027417">
    <property type="entry name" value="P-loop_NTPase"/>
</dbReference>
<evidence type="ECO:0000256" key="2">
    <source>
        <dbReference type="SAM" id="MobiDB-lite"/>
    </source>
</evidence>
<dbReference type="SUPFAM" id="SSF52540">
    <property type="entry name" value="P-loop containing nucleoside triphosphate hydrolases"/>
    <property type="match status" value="1"/>
</dbReference>